<feature type="compositionally biased region" description="Polar residues" evidence="1">
    <location>
        <begin position="77"/>
        <end position="90"/>
    </location>
</feature>
<dbReference type="Pfam" id="PF13489">
    <property type="entry name" value="Methyltransf_23"/>
    <property type="match status" value="1"/>
</dbReference>
<dbReference type="PANTHER" id="PTHR43591">
    <property type="entry name" value="METHYLTRANSFERASE"/>
    <property type="match status" value="1"/>
</dbReference>
<sequence>MAKAPTQRQRSRRTSPFGSTSNNQQARQQAQNLSTPIPESPTLDPDSPTASTATSATSDSLDNPTTPNPGARRSTRSHPSNAPTQISTSTDKGKGIADRPAMATKETAPYSEKSSRPPAPLEFDESSIEVSNEAIFPVASSSSQQGSIGAVAAGSETATTAAAAQAITDPGDTTGGSSSDGGVSDSDSACGSWLSADDTTSLNSSVLAYKYENGRRYHAYKEGKWIMPNDEAEQDRMDFYHHIFLLRLDGELCLAPIGDSPQKILDIGTGTGIWAIDIADKYPSAEVIGTDLSPIQPTWVPPNLRFEVDDCEETWVYPKDSFDLIHIRNLAGGIKDWRTLFIRCFEHTAPGGYLEVQEVPSLFFTDDDSLPKDGGFSRMLSCFYAASGKAGLCFTNMDKLAGWMQEAGYIVEQKVYRLPVGMWPQDHKLKEIGKYMLANLVSSLDAYCLALFTRYLNMSHAECRTILDAAAKECKRKDIHMYLPVYFVYGRKPDPASAA</sequence>
<feature type="compositionally biased region" description="Low complexity" evidence="1">
    <location>
        <begin position="44"/>
        <end position="60"/>
    </location>
</feature>
<feature type="compositionally biased region" description="Low complexity" evidence="1">
    <location>
        <begin position="167"/>
        <end position="188"/>
    </location>
</feature>
<gene>
    <name evidence="2" type="ORF">TWF696_001471</name>
</gene>
<evidence type="ECO:0000313" key="2">
    <source>
        <dbReference type="EMBL" id="KAK6337999.1"/>
    </source>
</evidence>
<proteinExistence type="predicted"/>
<dbReference type="Proteomes" id="UP001375240">
    <property type="component" value="Unassembled WGS sequence"/>
</dbReference>
<comment type="caution">
    <text evidence="2">The sequence shown here is derived from an EMBL/GenBank/DDBJ whole genome shotgun (WGS) entry which is preliminary data.</text>
</comment>
<protein>
    <recommendedName>
        <fullName evidence="4">Methyltransferase</fullName>
    </recommendedName>
</protein>
<dbReference type="GO" id="GO:0008168">
    <property type="term" value="F:methyltransferase activity"/>
    <property type="evidence" value="ECO:0007669"/>
    <property type="project" value="TreeGrafter"/>
</dbReference>
<feature type="region of interest" description="Disordered" evidence="1">
    <location>
        <begin position="1"/>
        <end position="122"/>
    </location>
</feature>
<dbReference type="CDD" id="cd02440">
    <property type="entry name" value="AdoMet_MTases"/>
    <property type="match status" value="1"/>
</dbReference>
<dbReference type="AlphaFoldDB" id="A0AAV9UB54"/>
<dbReference type="EMBL" id="JAVHNQ010000010">
    <property type="protein sequence ID" value="KAK6337999.1"/>
    <property type="molecule type" value="Genomic_DNA"/>
</dbReference>
<reference evidence="2 3" key="1">
    <citation type="submission" date="2019-10" db="EMBL/GenBank/DDBJ databases">
        <authorList>
            <person name="Palmer J.M."/>
        </authorList>
    </citation>
    <scope>NUCLEOTIDE SEQUENCE [LARGE SCALE GENOMIC DNA]</scope>
    <source>
        <strain evidence="2 3">TWF696</strain>
    </source>
</reference>
<name>A0AAV9UB54_9PEZI</name>
<evidence type="ECO:0000313" key="3">
    <source>
        <dbReference type="Proteomes" id="UP001375240"/>
    </source>
</evidence>
<organism evidence="2 3">
    <name type="scientific">Orbilia brochopaga</name>
    <dbReference type="NCBI Taxonomy" id="3140254"/>
    <lineage>
        <taxon>Eukaryota</taxon>
        <taxon>Fungi</taxon>
        <taxon>Dikarya</taxon>
        <taxon>Ascomycota</taxon>
        <taxon>Pezizomycotina</taxon>
        <taxon>Orbiliomycetes</taxon>
        <taxon>Orbiliales</taxon>
        <taxon>Orbiliaceae</taxon>
        <taxon>Orbilia</taxon>
    </lineage>
</organism>
<dbReference type="InterPro" id="IPR029063">
    <property type="entry name" value="SAM-dependent_MTases_sf"/>
</dbReference>
<accession>A0AAV9UB54</accession>
<feature type="region of interest" description="Disordered" evidence="1">
    <location>
        <begin position="167"/>
        <end position="194"/>
    </location>
</feature>
<dbReference type="PANTHER" id="PTHR43591:SF10">
    <property type="entry name" value="ABC TRANSMEMBRANE TYPE-1 DOMAIN-CONTAINING PROTEIN-RELATED"/>
    <property type="match status" value="1"/>
</dbReference>
<dbReference type="Gene3D" id="3.40.50.150">
    <property type="entry name" value="Vaccinia Virus protein VP39"/>
    <property type="match status" value="1"/>
</dbReference>
<dbReference type="SUPFAM" id="SSF53335">
    <property type="entry name" value="S-adenosyl-L-methionine-dependent methyltransferases"/>
    <property type="match status" value="1"/>
</dbReference>
<feature type="compositionally biased region" description="Low complexity" evidence="1">
    <location>
        <begin position="22"/>
        <end position="32"/>
    </location>
</feature>
<evidence type="ECO:0008006" key="4">
    <source>
        <dbReference type="Google" id="ProtNLM"/>
    </source>
</evidence>
<keyword evidence="3" id="KW-1185">Reference proteome</keyword>
<evidence type="ECO:0000256" key="1">
    <source>
        <dbReference type="SAM" id="MobiDB-lite"/>
    </source>
</evidence>